<dbReference type="EMBL" id="JRYO01000134">
    <property type="protein sequence ID" value="KHE92418.1"/>
    <property type="molecule type" value="Genomic_DNA"/>
</dbReference>
<evidence type="ECO:0000313" key="1">
    <source>
        <dbReference type="EMBL" id="KHE92418.1"/>
    </source>
</evidence>
<dbReference type="eggNOG" id="COG3741">
    <property type="taxonomic scope" value="Bacteria"/>
</dbReference>
<name>A0A0B0EMQ5_9BACT</name>
<sequence length="232" mass="25726">MNKLPILISVPHAGLTIPPEVGPFNRLTSDQIIADGDEGAREIYAIKELVNEFVTTDIARAFVDMNRKENDFSEDGVVKTDTCWGVPVYKSPLSSTMIKQLLDHYYVPYHTQLTNSAGKDTMLAIDCHTMASSGPPVGPDPGAVRPMVCLSNADGTCPEEWFCLLADCLSAAFGYEVSLNKPFKGGYIIRHHSKEIPWLQLELSRDPSLSIEHKRNAVISALKEWYRTVTKS</sequence>
<accession>A0A0B0EMQ5</accession>
<evidence type="ECO:0000313" key="2">
    <source>
        <dbReference type="Proteomes" id="UP000030652"/>
    </source>
</evidence>
<gene>
    <name evidence="1" type="ORF">SCABRO_01838</name>
</gene>
<keyword evidence="1" id="KW-0378">Hydrolase</keyword>
<dbReference type="Pfam" id="PF05013">
    <property type="entry name" value="FGase"/>
    <property type="match status" value="1"/>
</dbReference>
<dbReference type="SUPFAM" id="SSF53187">
    <property type="entry name" value="Zn-dependent exopeptidases"/>
    <property type="match status" value="1"/>
</dbReference>
<protein>
    <submittedName>
        <fullName evidence="1">N-formylglutamate amidohydrolase</fullName>
    </submittedName>
</protein>
<dbReference type="InterPro" id="IPR007709">
    <property type="entry name" value="N-FG_amidohydro"/>
</dbReference>
<organism evidence="1 2">
    <name type="scientific">Candidatus Scalindua brodae</name>
    <dbReference type="NCBI Taxonomy" id="237368"/>
    <lineage>
        <taxon>Bacteria</taxon>
        <taxon>Pseudomonadati</taxon>
        <taxon>Planctomycetota</taxon>
        <taxon>Candidatus Brocadiia</taxon>
        <taxon>Candidatus Brocadiales</taxon>
        <taxon>Candidatus Scalinduaceae</taxon>
        <taxon>Candidatus Scalindua</taxon>
    </lineage>
</organism>
<proteinExistence type="predicted"/>
<reference evidence="1 2" key="1">
    <citation type="submission" date="2014-10" db="EMBL/GenBank/DDBJ databases">
        <title>Draft genome of anammox bacterium scalindua brodae, obtained using differential coverage binning of sequence data from two enrichment reactors.</title>
        <authorList>
            <person name="Speth D.R."/>
            <person name="Russ L."/>
            <person name="Kartal B."/>
            <person name="Op den Camp H.J."/>
            <person name="Dutilh B.E."/>
            <person name="Jetten M.S."/>
        </authorList>
    </citation>
    <scope>NUCLEOTIDE SEQUENCE [LARGE SCALE GENOMIC DNA]</scope>
    <source>
        <strain evidence="1">RU1</strain>
    </source>
</reference>
<dbReference type="GO" id="GO:0016787">
    <property type="term" value="F:hydrolase activity"/>
    <property type="evidence" value="ECO:0007669"/>
    <property type="project" value="UniProtKB-KW"/>
</dbReference>
<comment type="caution">
    <text evidence="1">The sequence shown here is derived from an EMBL/GenBank/DDBJ whole genome shotgun (WGS) entry which is preliminary data.</text>
</comment>
<dbReference type="AlphaFoldDB" id="A0A0B0EMQ5"/>
<dbReference type="Proteomes" id="UP000030652">
    <property type="component" value="Unassembled WGS sequence"/>
</dbReference>
<dbReference type="Gene3D" id="3.40.630.40">
    <property type="entry name" value="Zn-dependent exopeptidases"/>
    <property type="match status" value="1"/>
</dbReference>